<accession>A0A1R1QM68</accession>
<keyword evidence="2" id="KW-1185">Reference proteome</keyword>
<evidence type="ECO:0000313" key="2">
    <source>
        <dbReference type="Proteomes" id="UP000187367"/>
    </source>
</evidence>
<protein>
    <submittedName>
        <fullName evidence="1">Uncharacterized protein</fullName>
    </submittedName>
</protein>
<dbReference type="RefSeq" id="WP_076797444.1">
    <property type="nucleotide sequence ID" value="NZ_JARMMK010000002.1"/>
</dbReference>
<dbReference type="AlphaFoldDB" id="A0A1R1QM68"/>
<dbReference type="Proteomes" id="UP000187367">
    <property type="component" value="Unassembled WGS sequence"/>
</dbReference>
<sequence length="93" mass="10833">MKQSNRHHQSIYIYCNKNHDENRIRISVVFEGNEPPPPIHPTVRLQHVPAGRHIVSFDLQASSIEPALWKYKTIQEDIKTSAEDRTDYGLLQQ</sequence>
<comment type="caution">
    <text evidence="1">The sequence shown here is derived from an EMBL/GenBank/DDBJ whole genome shotgun (WGS) entry which is preliminary data.</text>
</comment>
<dbReference type="EMBL" id="MTJL01000017">
    <property type="protein sequence ID" value="OMI05759.1"/>
    <property type="molecule type" value="Genomic_DNA"/>
</dbReference>
<name>A0A1R1QM68_9BACI</name>
<organism evidence="1 2">
    <name type="scientific">Bacillus swezeyi</name>
    <dbReference type="NCBI Taxonomy" id="1925020"/>
    <lineage>
        <taxon>Bacteria</taxon>
        <taxon>Bacillati</taxon>
        <taxon>Bacillota</taxon>
        <taxon>Bacilli</taxon>
        <taxon>Bacillales</taxon>
        <taxon>Bacillaceae</taxon>
        <taxon>Bacillus</taxon>
    </lineage>
</organism>
<gene>
    <name evidence="1" type="ORF">BW143_10010</name>
</gene>
<reference evidence="1 2" key="1">
    <citation type="submission" date="2017-01" db="EMBL/GenBank/DDBJ databases">
        <title>Bacillus phylogenomics.</title>
        <authorList>
            <person name="Dunlap C."/>
        </authorList>
    </citation>
    <scope>NUCLEOTIDE SEQUENCE [LARGE SCALE GENOMIC DNA]</scope>
    <source>
        <strain evidence="1 2">NRRL B-41282</strain>
    </source>
</reference>
<evidence type="ECO:0000313" key="1">
    <source>
        <dbReference type="EMBL" id="OMI05759.1"/>
    </source>
</evidence>
<proteinExistence type="predicted"/>